<feature type="compositionally biased region" description="Basic and acidic residues" evidence="1">
    <location>
        <begin position="12"/>
        <end position="22"/>
    </location>
</feature>
<evidence type="ECO:0000313" key="2">
    <source>
        <dbReference type="EMBL" id="BAU94703.1"/>
    </source>
</evidence>
<evidence type="ECO:0000313" key="3">
    <source>
        <dbReference type="Proteomes" id="UP000218244"/>
    </source>
</evidence>
<dbReference type="RefSeq" id="WP_157736386.1">
    <property type="nucleotide sequence ID" value="NZ_AP017369.1"/>
</dbReference>
<gene>
    <name evidence="2" type="ORF">N24_0441</name>
</gene>
<evidence type="ECO:0000256" key="1">
    <source>
        <dbReference type="SAM" id="MobiDB-lite"/>
    </source>
</evidence>
<feature type="region of interest" description="Disordered" evidence="1">
    <location>
        <begin position="1"/>
        <end position="30"/>
    </location>
</feature>
<keyword evidence="3" id="KW-1185">Reference proteome</keyword>
<dbReference type="AlphaFoldDB" id="A0A160PP76"/>
<sequence length="157" mass="18156">MQKAGKVGRSRGAVDKTIHPPKFEYSPPSNAEKVMDGPLVLTPEGTCHLYVTAWSYRGKIVTFALTQTADYVEDPRNGEDHVARYDCCHSEVHKHQYYKSGKHFQNDSKEERTIIAPIDDQATSWDVVDTAYDECFDQMTNDWITNYRRWETDGRYQ</sequence>
<name>A0A160PP76_9CORY</name>
<accession>A0A160PP76</accession>
<organism evidence="2 3">
    <name type="scientific">Corynebacterium suranareeae</name>
    <dbReference type="NCBI Taxonomy" id="2506452"/>
    <lineage>
        <taxon>Bacteria</taxon>
        <taxon>Bacillati</taxon>
        <taxon>Actinomycetota</taxon>
        <taxon>Actinomycetes</taxon>
        <taxon>Mycobacteriales</taxon>
        <taxon>Corynebacteriaceae</taxon>
        <taxon>Corynebacterium</taxon>
    </lineage>
</organism>
<dbReference type="EMBL" id="AP017369">
    <property type="protein sequence ID" value="BAU94703.1"/>
    <property type="molecule type" value="Genomic_DNA"/>
</dbReference>
<protein>
    <submittedName>
        <fullName evidence="2">Uncharacterized protein</fullName>
    </submittedName>
</protein>
<reference evidence="2 3" key="1">
    <citation type="submission" date="2016-02" db="EMBL/GenBank/DDBJ databases">
        <title>Corynebacterium glutamicum N24 whole genome sequencing project.</title>
        <authorList>
            <person name="Matsutani M."/>
            <person name="Nangtapong N."/>
            <person name="Yakushi T."/>
            <person name="Matsushita K."/>
        </authorList>
    </citation>
    <scope>NUCLEOTIDE SEQUENCE [LARGE SCALE GENOMIC DNA]</scope>
    <source>
        <strain evidence="2 3">N24</strain>
    </source>
</reference>
<dbReference type="Proteomes" id="UP000218244">
    <property type="component" value="Chromosome"/>
</dbReference>
<proteinExistence type="predicted"/>
<dbReference type="KEGG" id="csur:N24_0441"/>